<evidence type="ECO:0000256" key="4">
    <source>
        <dbReference type="ARBA" id="ARBA00022705"/>
    </source>
</evidence>
<name>A0A662ZJ20_9GAMM</name>
<evidence type="ECO:0000256" key="15">
    <source>
        <dbReference type="ARBA" id="ARBA00041979"/>
    </source>
</evidence>
<dbReference type="GO" id="GO:0044716">
    <property type="term" value="F:8-oxo-GDP phosphatase activity"/>
    <property type="evidence" value="ECO:0007669"/>
    <property type="project" value="TreeGrafter"/>
</dbReference>
<keyword evidence="6" id="KW-0227">DNA damage</keyword>
<comment type="catalytic activity">
    <reaction evidence="11">
        <text>8-oxo-GTP + H2O = 8-oxo-GMP + diphosphate + H(+)</text>
        <dbReference type="Rhea" id="RHEA:67616"/>
        <dbReference type="ChEBI" id="CHEBI:15377"/>
        <dbReference type="ChEBI" id="CHEBI:15378"/>
        <dbReference type="ChEBI" id="CHEBI:33019"/>
        <dbReference type="ChEBI" id="CHEBI:143553"/>
        <dbReference type="ChEBI" id="CHEBI:145694"/>
    </reaction>
</comment>
<dbReference type="RefSeq" id="WP_218140331.1">
    <property type="nucleotide sequence ID" value="NZ_FOXF01000022.1"/>
</dbReference>
<keyword evidence="5" id="KW-0479">Metal-binding</keyword>
<evidence type="ECO:0000256" key="17">
    <source>
        <dbReference type="RuleBase" id="RU003476"/>
    </source>
</evidence>
<evidence type="ECO:0000256" key="7">
    <source>
        <dbReference type="ARBA" id="ARBA00022801"/>
    </source>
</evidence>
<dbReference type="SUPFAM" id="SSF55811">
    <property type="entry name" value="Nudix"/>
    <property type="match status" value="1"/>
</dbReference>
<dbReference type="InterPro" id="IPR015797">
    <property type="entry name" value="NUDIX_hydrolase-like_dom_sf"/>
</dbReference>
<feature type="domain" description="Nudix hydrolase" evidence="19">
    <location>
        <begin position="27"/>
        <end position="156"/>
    </location>
</feature>
<keyword evidence="3" id="KW-0515">Mutator protein</keyword>
<evidence type="ECO:0000313" key="20">
    <source>
        <dbReference type="EMBL" id="SFP42301.1"/>
    </source>
</evidence>
<evidence type="ECO:0000256" key="1">
    <source>
        <dbReference type="ARBA" id="ARBA00001946"/>
    </source>
</evidence>
<evidence type="ECO:0000256" key="11">
    <source>
        <dbReference type="ARBA" id="ARBA00036904"/>
    </source>
</evidence>
<dbReference type="GO" id="GO:0008413">
    <property type="term" value="F:8-oxo-7,8-dihydroguanosine triphosphate pyrophosphatase activity"/>
    <property type="evidence" value="ECO:0007669"/>
    <property type="project" value="TreeGrafter"/>
</dbReference>
<evidence type="ECO:0000259" key="19">
    <source>
        <dbReference type="PROSITE" id="PS51462"/>
    </source>
</evidence>
<dbReference type="PRINTS" id="PR00502">
    <property type="entry name" value="NUDIXFAMILY"/>
</dbReference>
<dbReference type="GO" id="GO:0006281">
    <property type="term" value="P:DNA repair"/>
    <property type="evidence" value="ECO:0007669"/>
    <property type="project" value="UniProtKB-KW"/>
</dbReference>
<keyword evidence="21" id="KW-1185">Reference proteome</keyword>
<evidence type="ECO:0000256" key="16">
    <source>
        <dbReference type="ARBA" id="ARBA00042798"/>
    </source>
</evidence>
<dbReference type="EMBL" id="FOXF01000022">
    <property type="protein sequence ID" value="SFP42301.1"/>
    <property type="molecule type" value="Genomic_DNA"/>
</dbReference>
<dbReference type="InterPro" id="IPR020476">
    <property type="entry name" value="Nudix_hydrolase"/>
</dbReference>
<reference evidence="20 21" key="1">
    <citation type="submission" date="2016-10" db="EMBL/GenBank/DDBJ databases">
        <authorList>
            <person name="Varghese N."/>
            <person name="Submissions S."/>
        </authorList>
    </citation>
    <scope>NUCLEOTIDE SEQUENCE [LARGE SCALE GENOMIC DNA]</scope>
    <source>
        <strain evidence="20 21">DSM 1361</strain>
    </source>
</reference>
<evidence type="ECO:0000256" key="12">
    <source>
        <dbReference type="ARBA" id="ARBA00038905"/>
    </source>
</evidence>
<dbReference type="GO" id="GO:0046872">
    <property type="term" value="F:metal ion binding"/>
    <property type="evidence" value="ECO:0007669"/>
    <property type="project" value="UniProtKB-KW"/>
</dbReference>
<evidence type="ECO:0000256" key="13">
    <source>
        <dbReference type="ARBA" id="ARBA00040794"/>
    </source>
</evidence>
<evidence type="ECO:0000256" key="9">
    <source>
        <dbReference type="ARBA" id="ARBA00023204"/>
    </source>
</evidence>
<dbReference type="PANTHER" id="PTHR47707:SF1">
    <property type="entry name" value="NUDIX HYDROLASE FAMILY PROTEIN"/>
    <property type="match status" value="1"/>
</dbReference>
<dbReference type="GO" id="GO:0035539">
    <property type="term" value="F:8-oxo-7,8-dihydrodeoxyguanosine triphosphate pyrophosphatase activity"/>
    <property type="evidence" value="ECO:0007669"/>
    <property type="project" value="UniProtKB-EC"/>
</dbReference>
<dbReference type="InterPro" id="IPR000086">
    <property type="entry name" value="NUDIX_hydrolase_dom"/>
</dbReference>
<proteinExistence type="inferred from homology"/>
<dbReference type="CDD" id="cd03425">
    <property type="entry name" value="NUDIX_MutT_NudA_like"/>
    <property type="match status" value="1"/>
</dbReference>
<evidence type="ECO:0000313" key="21">
    <source>
        <dbReference type="Proteomes" id="UP000243745"/>
    </source>
</evidence>
<dbReference type="AlphaFoldDB" id="A0A662ZJ20"/>
<dbReference type="GO" id="GO:0006260">
    <property type="term" value="P:DNA replication"/>
    <property type="evidence" value="ECO:0007669"/>
    <property type="project" value="UniProtKB-KW"/>
</dbReference>
<keyword evidence="7 17" id="KW-0378">Hydrolase</keyword>
<protein>
    <recommendedName>
        <fullName evidence="13">8-oxo-dGTP diphosphatase</fullName>
        <ecNumber evidence="12">3.6.1.55</ecNumber>
    </recommendedName>
    <alternativeName>
        <fullName evidence="16">7,8-dihydro-8-oxoguanine-triphosphatase</fullName>
    </alternativeName>
    <alternativeName>
        <fullName evidence="15">Mutator protein MutT</fullName>
    </alternativeName>
    <alternativeName>
        <fullName evidence="14">dGTP pyrophosphohydrolase</fullName>
    </alternativeName>
</protein>
<evidence type="ECO:0000256" key="10">
    <source>
        <dbReference type="ARBA" id="ARBA00035861"/>
    </source>
</evidence>
<comment type="catalytic activity">
    <reaction evidence="10">
        <text>8-oxo-dGTP + H2O = 8-oxo-dGMP + diphosphate + H(+)</text>
        <dbReference type="Rhea" id="RHEA:31575"/>
        <dbReference type="ChEBI" id="CHEBI:15377"/>
        <dbReference type="ChEBI" id="CHEBI:15378"/>
        <dbReference type="ChEBI" id="CHEBI:33019"/>
        <dbReference type="ChEBI" id="CHEBI:63224"/>
        <dbReference type="ChEBI" id="CHEBI:77896"/>
        <dbReference type="EC" id="3.6.1.55"/>
    </reaction>
</comment>
<evidence type="ECO:0000256" key="2">
    <source>
        <dbReference type="ARBA" id="ARBA00005582"/>
    </source>
</evidence>
<accession>A0A662ZJ20</accession>
<evidence type="ECO:0000256" key="3">
    <source>
        <dbReference type="ARBA" id="ARBA00022457"/>
    </source>
</evidence>
<dbReference type="InterPro" id="IPR047127">
    <property type="entry name" value="MutT-like"/>
</dbReference>
<comment type="cofactor">
    <cofactor evidence="1">
        <name>Mg(2+)</name>
        <dbReference type="ChEBI" id="CHEBI:18420"/>
    </cofactor>
</comment>
<dbReference type="PANTHER" id="PTHR47707">
    <property type="entry name" value="8-OXO-DGTP DIPHOSPHATASE"/>
    <property type="match status" value="1"/>
</dbReference>
<dbReference type="Proteomes" id="UP000243745">
    <property type="component" value="Unassembled WGS sequence"/>
</dbReference>
<dbReference type="Gene3D" id="3.90.79.10">
    <property type="entry name" value="Nucleoside Triphosphate Pyrophosphohydrolase"/>
    <property type="match status" value="1"/>
</dbReference>
<dbReference type="PROSITE" id="PS51462">
    <property type="entry name" value="NUDIX"/>
    <property type="match status" value="1"/>
</dbReference>
<keyword evidence="4" id="KW-0235">DNA replication</keyword>
<comment type="similarity">
    <text evidence="2 17">Belongs to the Nudix hydrolase family.</text>
</comment>
<feature type="compositionally biased region" description="Polar residues" evidence="18">
    <location>
        <begin position="1"/>
        <end position="17"/>
    </location>
</feature>
<dbReference type="EC" id="3.6.1.55" evidence="12"/>
<evidence type="ECO:0000256" key="8">
    <source>
        <dbReference type="ARBA" id="ARBA00022842"/>
    </source>
</evidence>
<dbReference type="Pfam" id="PF00293">
    <property type="entry name" value="NUDIX"/>
    <property type="match status" value="1"/>
</dbReference>
<dbReference type="GO" id="GO:0044715">
    <property type="term" value="F:8-oxo-dGDP phosphatase activity"/>
    <property type="evidence" value="ECO:0007669"/>
    <property type="project" value="TreeGrafter"/>
</dbReference>
<gene>
    <name evidence="20" type="ORF">SAMN02910344_01346</name>
</gene>
<evidence type="ECO:0000256" key="5">
    <source>
        <dbReference type="ARBA" id="ARBA00022723"/>
    </source>
</evidence>
<evidence type="ECO:0000256" key="18">
    <source>
        <dbReference type="SAM" id="MobiDB-lite"/>
    </source>
</evidence>
<organism evidence="20 21">
    <name type="scientific">Ruminobacter amylophilus</name>
    <dbReference type="NCBI Taxonomy" id="867"/>
    <lineage>
        <taxon>Bacteria</taxon>
        <taxon>Pseudomonadati</taxon>
        <taxon>Pseudomonadota</taxon>
        <taxon>Gammaproteobacteria</taxon>
        <taxon>Aeromonadales</taxon>
        <taxon>Succinivibrionaceae</taxon>
        <taxon>Ruminobacter</taxon>
    </lineage>
</organism>
<keyword evidence="9" id="KW-0234">DNA repair</keyword>
<feature type="region of interest" description="Disordered" evidence="18">
    <location>
        <begin position="1"/>
        <end position="25"/>
    </location>
</feature>
<dbReference type="PROSITE" id="PS00893">
    <property type="entry name" value="NUDIX_BOX"/>
    <property type="match status" value="1"/>
</dbReference>
<sequence>MTNSLKTMDENVSSEGAGNTEHREPLKELEVTTGILYQNGRFFCGRRKPGMSMAGKWEFPGGKIEKGETAEQCVVRELNEELHVRAEILKKLGVIVHDYSDFRIILHVFVCRITDGKTPWSSEHSDADWRTPAELEKLAWDECDIRIFPPLKEWLRHHQAD</sequence>
<evidence type="ECO:0000256" key="6">
    <source>
        <dbReference type="ARBA" id="ARBA00022763"/>
    </source>
</evidence>
<dbReference type="InterPro" id="IPR020084">
    <property type="entry name" value="NUDIX_hydrolase_CS"/>
</dbReference>
<evidence type="ECO:0000256" key="14">
    <source>
        <dbReference type="ARBA" id="ARBA00041592"/>
    </source>
</evidence>
<keyword evidence="8" id="KW-0460">Magnesium</keyword>